<reference evidence="1 2" key="1">
    <citation type="submission" date="2018-06" db="EMBL/GenBank/DDBJ databases">
        <authorList>
            <consortium name="Pathogen Informatics"/>
            <person name="Doyle S."/>
        </authorList>
    </citation>
    <scope>NUCLEOTIDE SEQUENCE [LARGE SCALE GENOMIC DNA]</scope>
    <source>
        <strain evidence="1 2">NCTC11388</strain>
    </source>
</reference>
<evidence type="ECO:0000313" key="2">
    <source>
        <dbReference type="Proteomes" id="UP000254893"/>
    </source>
</evidence>
<organism evidence="1 2">
    <name type="scientific">Sphingobacterium spiritivorum</name>
    <name type="common">Flavobacterium spiritivorum</name>
    <dbReference type="NCBI Taxonomy" id="258"/>
    <lineage>
        <taxon>Bacteria</taxon>
        <taxon>Pseudomonadati</taxon>
        <taxon>Bacteroidota</taxon>
        <taxon>Sphingobacteriia</taxon>
        <taxon>Sphingobacteriales</taxon>
        <taxon>Sphingobacteriaceae</taxon>
        <taxon>Sphingobacterium</taxon>
    </lineage>
</organism>
<dbReference type="Proteomes" id="UP000254893">
    <property type="component" value="Unassembled WGS sequence"/>
</dbReference>
<dbReference type="AlphaFoldDB" id="A0A380CT30"/>
<accession>A0A380CT30</accession>
<evidence type="ECO:0000313" key="1">
    <source>
        <dbReference type="EMBL" id="SUJ27082.1"/>
    </source>
</evidence>
<gene>
    <name evidence="1" type="ORF">NCTC11388_04085</name>
</gene>
<dbReference type="EMBL" id="UGYW01000002">
    <property type="protein sequence ID" value="SUJ27082.1"/>
    <property type="molecule type" value="Genomic_DNA"/>
</dbReference>
<sequence>MFFDDEPAPRAGILQHAKISLTPHIGAATNEAQERIGEELATLIIQQLKK</sequence>
<proteinExistence type="predicted"/>
<protein>
    <submittedName>
        <fullName evidence="1">D-3-phosphoglycerate dehydrogenase</fullName>
    </submittedName>
</protein>
<name>A0A380CT30_SPHSI</name>